<evidence type="ECO:0000256" key="12">
    <source>
        <dbReference type="HAMAP-Rule" id="MF_00208"/>
    </source>
</evidence>
<keyword evidence="5 12" id="KW-0132">Cell division</keyword>
<dbReference type="Gene3D" id="3.90.190.20">
    <property type="entry name" value="Mur ligase, C-terminal domain"/>
    <property type="match status" value="1"/>
</dbReference>
<comment type="similarity">
    <text evidence="2 12">Belongs to the MurCDEF family. MurE subfamily.</text>
</comment>
<feature type="modified residue" description="N6-carboxylysine" evidence="12">
    <location>
        <position position="220"/>
    </location>
</feature>
<comment type="subcellular location">
    <subcellularLocation>
        <location evidence="12 13">Cytoplasm</location>
    </subcellularLocation>
</comment>
<dbReference type="Pfam" id="PF02875">
    <property type="entry name" value="Mur_ligase_C"/>
    <property type="match status" value="1"/>
</dbReference>
<dbReference type="EMBL" id="CP121687">
    <property type="protein sequence ID" value="WZL70200.1"/>
    <property type="molecule type" value="Genomic_DNA"/>
</dbReference>
<comment type="PTM">
    <text evidence="12">Carboxylation is probably crucial for Mg(2+) binding and, consequently, for the gamma-phosphate positioning of ATP.</text>
</comment>
<keyword evidence="8 12" id="KW-0133">Cell shape</keyword>
<dbReference type="GO" id="GO:0008765">
    <property type="term" value="F:UDP-N-acetylmuramoylalanyl-D-glutamate-2,6-diaminopimelate ligase activity"/>
    <property type="evidence" value="ECO:0007669"/>
    <property type="project" value="UniProtKB-EC"/>
</dbReference>
<keyword evidence="18" id="KW-1185">Reference proteome</keyword>
<comment type="function">
    <text evidence="12">Catalyzes the addition of meso-diaminopimelic acid to the nucleotide precursor UDP-N-acetylmuramoyl-L-alanyl-D-glutamate (UMAG) in the biosynthesis of bacterial cell-wall peptidoglycan.</text>
</comment>
<feature type="domain" description="Mur ligase N-terminal catalytic" evidence="14">
    <location>
        <begin position="22"/>
        <end position="71"/>
    </location>
</feature>
<dbReference type="NCBIfam" id="TIGR01085">
    <property type="entry name" value="murE"/>
    <property type="match status" value="1"/>
</dbReference>
<evidence type="ECO:0000256" key="7">
    <source>
        <dbReference type="ARBA" id="ARBA00022840"/>
    </source>
</evidence>
<reference evidence="17 18" key="1">
    <citation type="submission" date="2023-03" db="EMBL/GenBank/DDBJ databases">
        <title>Novel Species.</title>
        <authorList>
            <person name="Ma S."/>
        </authorList>
    </citation>
    <scope>NUCLEOTIDE SEQUENCE [LARGE SCALE GENOMIC DNA]</scope>
    <source>
        <strain evidence="17 18">LIND6LT2</strain>
    </source>
</reference>
<feature type="binding site" evidence="12">
    <location>
        <position position="180"/>
    </location>
    <ligand>
        <name>UDP-N-acetyl-alpha-D-muramoyl-L-alanyl-D-glutamate</name>
        <dbReference type="ChEBI" id="CHEBI:83900"/>
    </ligand>
</feature>
<dbReference type="Gene3D" id="3.40.1390.10">
    <property type="entry name" value="MurE/MurF, N-terminal domain"/>
    <property type="match status" value="1"/>
</dbReference>
<feature type="binding site" evidence="12">
    <location>
        <begin position="111"/>
        <end position="117"/>
    </location>
    <ligand>
        <name>ATP</name>
        <dbReference type="ChEBI" id="CHEBI:30616"/>
    </ligand>
</feature>
<dbReference type="Gene3D" id="3.40.1190.10">
    <property type="entry name" value="Mur-like, catalytic domain"/>
    <property type="match status" value="1"/>
</dbReference>
<dbReference type="SUPFAM" id="SSF63418">
    <property type="entry name" value="MurE/MurF N-terminal domain"/>
    <property type="match status" value="1"/>
</dbReference>
<evidence type="ECO:0000259" key="15">
    <source>
        <dbReference type="Pfam" id="PF02875"/>
    </source>
</evidence>
<dbReference type="Pfam" id="PF01225">
    <property type="entry name" value="Mur_ligase"/>
    <property type="match status" value="1"/>
</dbReference>
<keyword evidence="10 12" id="KW-0131">Cell cycle</keyword>
<dbReference type="NCBIfam" id="NF001124">
    <property type="entry name" value="PRK00139.1-2"/>
    <property type="match status" value="1"/>
</dbReference>
<evidence type="ECO:0000256" key="13">
    <source>
        <dbReference type="RuleBase" id="RU004135"/>
    </source>
</evidence>
<dbReference type="NCBIfam" id="NF001126">
    <property type="entry name" value="PRK00139.1-4"/>
    <property type="match status" value="1"/>
</dbReference>
<comment type="cofactor">
    <cofactor evidence="12">
        <name>Mg(2+)</name>
        <dbReference type="ChEBI" id="CHEBI:18420"/>
    </cofactor>
</comment>
<feature type="binding site" evidence="12">
    <location>
        <begin position="401"/>
        <end position="404"/>
    </location>
    <ligand>
        <name>meso-2,6-diaminopimelate</name>
        <dbReference type="ChEBI" id="CHEBI:57791"/>
    </ligand>
</feature>
<feature type="short sequence motif" description="Meso-diaminopimelate recognition motif" evidence="12">
    <location>
        <begin position="401"/>
        <end position="404"/>
    </location>
</feature>
<evidence type="ECO:0000256" key="4">
    <source>
        <dbReference type="ARBA" id="ARBA00022598"/>
    </source>
</evidence>
<feature type="binding site" evidence="12">
    <location>
        <position position="188"/>
    </location>
    <ligand>
        <name>UDP-N-acetyl-alpha-D-muramoyl-L-alanyl-D-glutamate</name>
        <dbReference type="ChEBI" id="CHEBI:83900"/>
    </ligand>
</feature>
<dbReference type="RefSeq" id="WP_341877162.1">
    <property type="nucleotide sequence ID" value="NZ_CP121687.1"/>
</dbReference>
<evidence type="ECO:0000256" key="9">
    <source>
        <dbReference type="ARBA" id="ARBA00022984"/>
    </source>
</evidence>
<dbReference type="InterPro" id="IPR036615">
    <property type="entry name" value="Mur_ligase_C_dom_sf"/>
</dbReference>
<evidence type="ECO:0000256" key="8">
    <source>
        <dbReference type="ARBA" id="ARBA00022960"/>
    </source>
</evidence>
<feature type="binding site" evidence="12">
    <location>
        <position position="457"/>
    </location>
    <ligand>
        <name>meso-2,6-diaminopimelate</name>
        <dbReference type="ChEBI" id="CHEBI:57791"/>
    </ligand>
</feature>
<keyword evidence="9 12" id="KW-0573">Peptidoglycan synthesis</keyword>
<organism evidence="17 18">
    <name type="scientific">Defluviitalea saccharophila</name>
    <dbReference type="NCBI Taxonomy" id="879970"/>
    <lineage>
        <taxon>Bacteria</taxon>
        <taxon>Bacillati</taxon>
        <taxon>Bacillota</taxon>
        <taxon>Clostridia</taxon>
        <taxon>Lachnospirales</taxon>
        <taxon>Defluviitaleaceae</taxon>
        <taxon>Defluviitalea</taxon>
    </lineage>
</organism>
<dbReference type="SUPFAM" id="SSF53244">
    <property type="entry name" value="MurD-like peptide ligases, peptide-binding domain"/>
    <property type="match status" value="1"/>
</dbReference>
<dbReference type="InterPro" id="IPR036565">
    <property type="entry name" value="Mur-like_cat_sf"/>
</dbReference>
<name>A0ABZ2Y5J1_9FIRM</name>
<keyword evidence="7 12" id="KW-0067">ATP-binding</keyword>
<comment type="pathway">
    <text evidence="1 12 13">Cell wall biogenesis; peptidoglycan biosynthesis.</text>
</comment>
<feature type="binding site" evidence="12">
    <location>
        <begin position="153"/>
        <end position="154"/>
    </location>
    <ligand>
        <name>UDP-N-acetyl-alpha-D-muramoyl-L-alanyl-D-glutamate</name>
        <dbReference type="ChEBI" id="CHEBI:83900"/>
    </ligand>
</feature>
<evidence type="ECO:0000256" key="11">
    <source>
        <dbReference type="ARBA" id="ARBA00023316"/>
    </source>
</evidence>
<proteinExistence type="inferred from homology"/>
<dbReference type="InterPro" id="IPR004101">
    <property type="entry name" value="Mur_ligase_C"/>
</dbReference>
<evidence type="ECO:0000313" key="18">
    <source>
        <dbReference type="Proteomes" id="UP001486565"/>
    </source>
</evidence>
<dbReference type="Pfam" id="PF08245">
    <property type="entry name" value="Mur_ligase_M"/>
    <property type="match status" value="1"/>
</dbReference>
<feature type="binding site" evidence="12">
    <location>
        <position position="30"/>
    </location>
    <ligand>
        <name>UDP-N-acetyl-alpha-D-muramoyl-L-alanyl-D-glutamate</name>
        <dbReference type="ChEBI" id="CHEBI:83900"/>
    </ligand>
</feature>
<evidence type="ECO:0000256" key="5">
    <source>
        <dbReference type="ARBA" id="ARBA00022618"/>
    </source>
</evidence>
<evidence type="ECO:0000256" key="6">
    <source>
        <dbReference type="ARBA" id="ARBA00022741"/>
    </source>
</evidence>
<dbReference type="PANTHER" id="PTHR23135:SF4">
    <property type="entry name" value="UDP-N-ACETYLMURAMOYL-L-ALANYL-D-GLUTAMATE--2,6-DIAMINOPIMELATE LIGASE MURE HOMOLOG, CHLOROPLASTIC"/>
    <property type="match status" value="1"/>
</dbReference>
<accession>A0ABZ2Y5J1</accession>
<dbReference type="PANTHER" id="PTHR23135">
    <property type="entry name" value="MUR LIGASE FAMILY MEMBER"/>
    <property type="match status" value="1"/>
</dbReference>
<dbReference type="PROSITE" id="PS01011">
    <property type="entry name" value="FOLYLPOLYGLU_SYNT_1"/>
    <property type="match status" value="1"/>
</dbReference>
<keyword evidence="6 12" id="KW-0547">Nucleotide-binding</keyword>
<feature type="domain" description="Mur ligase C-terminal" evidence="15">
    <location>
        <begin position="328"/>
        <end position="455"/>
    </location>
</feature>
<dbReference type="InterPro" id="IPR018109">
    <property type="entry name" value="Folylpolyglutamate_synth_CS"/>
</dbReference>
<dbReference type="EC" id="6.3.2.13" evidence="12"/>
<dbReference type="HAMAP" id="MF_00208">
    <property type="entry name" value="MurE"/>
    <property type="match status" value="1"/>
</dbReference>
<evidence type="ECO:0000259" key="16">
    <source>
        <dbReference type="Pfam" id="PF08245"/>
    </source>
</evidence>
<comment type="catalytic activity">
    <reaction evidence="12">
        <text>UDP-N-acetyl-alpha-D-muramoyl-L-alanyl-D-glutamate + meso-2,6-diaminopimelate + ATP = UDP-N-acetyl-alpha-D-muramoyl-L-alanyl-gamma-D-glutamyl-meso-2,6-diaminopimelate + ADP + phosphate + H(+)</text>
        <dbReference type="Rhea" id="RHEA:23676"/>
        <dbReference type="ChEBI" id="CHEBI:15378"/>
        <dbReference type="ChEBI" id="CHEBI:30616"/>
        <dbReference type="ChEBI" id="CHEBI:43474"/>
        <dbReference type="ChEBI" id="CHEBI:57791"/>
        <dbReference type="ChEBI" id="CHEBI:83900"/>
        <dbReference type="ChEBI" id="CHEBI:83905"/>
        <dbReference type="ChEBI" id="CHEBI:456216"/>
        <dbReference type="EC" id="6.3.2.13"/>
    </reaction>
</comment>
<dbReference type="InterPro" id="IPR035911">
    <property type="entry name" value="MurE/MurF_N"/>
</dbReference>
<feature type="binding site" evidence="12">
    <location>
        <position position="453"/>
    </location>
    <ligand>
        <name>meso-2,6-diaminopimelate</name>
        <dbReference type="ChEBI" id="CHEBI:57791"/>
    </ligand>
</feature>
<evidence type="ECO:0000256" key="2">
    <source>
        <dbReference type="ARBA" id="ARBA00005898"/>
    </source>
</evidence>
<protein>
    <recommendedName>
        <fullName evidence="12">UDP-N-acetylmuramoyl-L-alanyl-D-glutamate--2,6-diaminopimelate ligase</fullName>
        <ecNumber evidence="12">6.3.2.13</ecNumber>
    </recommendedName>
    <alternativeName>
        <fullName evidence="12">Meso-A2pm-adding enzyme</fullName>
    </alternativeName>
    <alternativeName>
        <fullName evidence="12">Meso-diaminopimelate-adding enzyme</fullName>
    </alternativeName>
    <alternativeName>
        <fullName evidence="12">UDP-MurNAc-L-Ala-D-Glu:meso-diaminopimelate ligase</fullName>
    </alternativeName>
    <alternativeName>
        <fullName evidence="12">UDP-MurNAc-tripeptide synthetase</fullName>
    </alternativeName>
    <alternativeName>
        <fullName evidence="12">UDP-N-acetylmuramyl-tripeptide synthetase</fullName>
    </alternativeName>
</protein>
<keyword evidence="12" id="KW-0460">Magnesium</keyword>
<evidence type="ECO:0000256" key="1">
    <source>
        <dbReference type="ARBA" id="ARBA00004752"/>
    </source>
</evidence>
<comment type="caution">
    <text evidence="12">Lacks conserved residue(s) required for the propagation of feature annotation.</text>
</comment>
<keyword evidence="4 12" id="KW-0436">Ligase</keyword>
<keyword evidence="3 12" id="KW-0963">Cytoplasm</keyword>
<sequence length="491" mass="54975">MRLCDLLNTIQYTVIQGSEELEIDNIAYDSRQVNSNTLFICIEGFKVDGHNFALDAIKKGATALLVQKEINDIPSHITVIRVGNTREKMPYIASAFYNHPVKHMKLIGVTGTNGKTTTTFLIGKILEQYNKKIGLIGTIENRIGGKAVEASRTTPESLDLQALFAQMLKEEVSHVVMEVSSHALDLNRVDACDFEIGVFTNLTLDHLDFHKTMENYRDAKAKLFRKCKYGIINIDDPHGKEIIKQADCKVITFGIENDADFKAYNIMMSSKGIEFSVTLEDQEIRFHLNTIGRFNIYNALGAIAAGYYLNIPIEVIKTALEDMEGVPGRVQRVESNRGFSVIVDYAHAPDGLENVLKTIKEFAEGRIITVFGCGGDRDRSKRPIMGEIAGKYSDFCIITSDNPRSEEPEDIIAEIEVGMQKTNCPYEKVVDRKEGIQRAIEAAKTKDIILIAGKGHETYQIIKDRVIHFDDVEVVKSILQGDHIHGTIENK</sequence>
<keyword evidence="11 12" id="KW-0961">Cell wall biogenesis/degradation</keyword>
<dbReference type="Proteomes" id="UP001486565">
    <property type="component" value="Chromosome"/>
</dbReference>
<evidence type="ECO:0000313" key="17">
    <source>
        <dbReference type="EMBL" id="WZL70200.1"/>
    </source>
</evidence>
<gene>
    <name evidence="12" type="primary">murE</name>
    <name evidence="17" type="ORF">QBE51_01330</name>
</gene>
<dbReference type="InterPro" id="IPR005761">
    <property type="entry name" value="UDP-N-AcMur-Glu-dNH2Pim_ligase"/>
</dbReference>
<evidence type="ECO:0000259" key="14">
    <source>
        <dbReference type="Pfam" id="PF01225"/>
    </source>
</evidence>
<evidence type="ECO:0000256" key="3">
    <source>
        <dbReference type="ARBA" id="ARBA00022490"/>
    </source>
</evidence>
<feature type="binding site" evidence="12">
    <location>
        <position position="377"/>
    </location>
    <ligand>
        <name>meso-2,6-diaminopimelate</name>
        <dbReference type="ChEBI" id="CHEBI:57791"/>
    </ligand>
</feature>
<dbReference type="InterPro" id="IPR013221">
    <property type="entry name" value="Mur_ligase_cen"/>
</dbReference>
<dbReference type="SUPFAM" id="SSF53623">
    <property type="entry name" value="MurD-like peptide ligases, catalytic domain"/>
    <property type="match status" value="1"/>
</dbReference>
<dbReference type="InterPro" id="IPR000713">
    <property type="entry name" value="Mur_ligase_N"/>
</dbReference>
<feature type="domain" description="Mur ligase central" evidence="16">
    <location>
        <begin position="109"/>
        <end position="305"/>
    </location>
</feature>
<evidence type="ECO:0000256" key="10">
    <source>
        <dbReference type="ARBA" id="ARBA00023306"/>
    </source>
</evidence>